<proteinExistence type="predicted"/>
<evidence type="ECO:0000313" key="2">
    <source>
        <dbReference type="Proteomes" id="UP000320762"/>
    </source>
</evidence>
<dbReference type="Proteomes" id="UP000320762">
    <property type="component" value="Unassembled WGS sequence"/>
</dbReference>
<protein>
    <submittedName>
        <fullName evidence="1">Uncharacterized protein</fullName>
    </submittedName>
</protein>
<keyword evidence="2" id="KW-1185">Reference proteome</keyword>
<dbReference type="STRING" id="97359.A0A550D077"/>
<comment type="caution">
    <text evidence="1">The sequence shown here is derived from an EMBL/GenBank/DDBJ whole genome shotgun (WGS) entry which is preliminary data.</text>
</comment>
<accession>A0A550D077</accession>
<sequence>MNAHLTQRVIYWHGKPASCQDSLLSPIILWHNSSPSFFTAMSSILPSALPIQAVVRSVGQIMDAADRRAYHKHIFKALSERQTLKSTVRSTTSERMDDGHPSPYARDLDFTTPSHRHKSFIQRLPNELLCCIFLMCGDPNPVAGYPRDEHMHKVDVNWSHFNLYSRSAVLLGRVCSRWFTVTRGFPRLWTVFDVGAPSPLDFVALKLCLRHSESLPLSLRIHDYIFLPSNYDLIAKRVKHLLCIVADHAKRWEEISLHVMEVRDILDPLLALPRGAFSCLARASLVTEEARRPAPDGPIALLWKYFHSEPSLRVVEWPDRPLIHVDLSNPLLGNLTHIGMGDVAQHDLLLLLRHCPLVLVVQAGILHRRYYEIPLQSSPTLHLPCLQQLVLAGADDLTPIYSSLVVPALVRLDLSATKVQKDAIVSMLTRSIAHLIMLTIHCPVDGQKDNIAALLQNQSLQQLKILRYDYRTVLPWWRTEEEPQELLPFLSPVIGLFTEWQDAEDAYERETCRVWRI</sequence>
<organism evidence="1 2">
    <name type="scientific">Schizophyllum amplum</name>
    <dbReference type="NCBI Taxonomy" id="97359"/>
    <lineage>
        <taxon>Eukaryota</taxon>
        <taxon>Fungi</taxon>
        <taxon>Dikarya</taxon>
        <taxon>Basidiomycota</taxon>
        <taxon>Agaricomycotina</taxon>
        <taxon>Agaricomycetes</taxon>
        <taxon>Agaricomycetidae</taxon>
        <taxon>Agaricales</taxon>
        <taxon>Schizophyllaceae</taxon>
        <taxon>Schizophyllum</taxon>
    </lineage>
</organism>
<name>A0A550D077_9AGAR</name>
<dbReference type="AlphaFoldDB" id="A0A550D077"/>
<dbReference type="EMBL" id="VDMD01000001">
    <property type="protein sequence ID" value="TRM70448.1"/>
    <property type="molecule type" value="Genomic_DNA"/>
</dbReference>
<evidence type="ECO:0000313" key="1">
    <source>
        <dbReference type="EMBL" id="TRM70448.1"/>
    </source>
</evidence>
<dbReference type="OrthoDB" id="2919606at2759"/>
<gene>
    <name evidence="1" type="ORF">BD626DRAFT_448981</name>
</gene>
<reference evidence="1 2" key="1">
    <citation type="journal article" date="2019" name="New Phytol.">
        <title>Comparative genomics reveals unique wood-decay strategies and fruiting body development in the Schizophyllaceae.</title>
        <authorList>
            <person name="Almasi E."/>
            <person name="Sahu N."/>
            <person name="Krizsan K."/>
            <person name="Balint B."/>
            <person name="Kovacs G.M."/>
            <person name="Kiss B."/>
            <person name="Cseklye J."/>
            <person name="Drula E."/>
            <person name="Henrissat B."/>
            <person name="Nagy I."/>
            <person name="Chovatia M."/>
            <person name="Adam C."/>
            <person name="LaButti K."/>
            <person name="Lipzen A."/>
            <person name="Riley R."/>
            <person name="Grigoriev I.V."/>
            <person name="Nagy L.G."/>
        </authorList>
    </citation>
    <scope>NUCLEOTIDE SEQUENCE [LARGE SCALE GENOMIC DNA]</scope>
    <source>
        <strain evidence="1 2">NL-1724</strain>
    </source>
</reference>